<gene>
    <name evidence="1" type="ORF">OWV82_012401</name>
</gene>
<dbReference type="EMBL" id="CM051399">
    <property type="protein sequence ID" value="KAJ4717540.1"/>
    <property type="molecule type" value="Genomic_DNA"/>
</dbReference>
<organism evidence="1 2">
    <name type="scientific">Melia azedarach</name>
    <name type="common">Chinaberry tree</name>
    <dbReference type="NCBI Taxonomy" id="155640"/>
    <lineage>
        <taxon>Eukaryota</taxon>
        <taxon>Viridiplantae</taxon>
        <taxon>Streptophyta</taxon>
        <taxon>Embryophyta</taxon>
        <taxon>Tracheophyta</taxon>
        <taxon>Spermatophyta</taxon>
        <taxon>Magnoliopsida</taxon>
        <taxon>eudicotyledons</taxon>
        <taxon>Gunneridae</taxon>
        <taxon>Pentapetalae</taxon>
        <taxon>rosids</taxon>
        <taxon>malvids</taxon>
        <taxon>Sapindales</taxon>
        <taxon>Meliaceae</taxon>
        <taxon>Melia</taxon>
    </lineage>
</organism>
<proteinExistence type="predicted"/>
<evidence type="ECO:0000313" key="1">
    <source>
        <dbReference type="EMBL" id="KAJ4717540.1"/>
    </source>
</evidence>
<accession>A0ACC1Y4V4</accession>
<evidence type="ECO:0000313" key="2">
    <source>
        <dbReference type="Proteomes" id="UP001164539"/>
    </source>
</evidence>
<dbReference type="Proteomes" id="UP001164539">
    <property type="component" value="Chromosome 6"/>
</dbReference>
<keyword evidence="2" id="KW-1185">Reference proteome</keyword>
<name>A0ACC1Y4V4_MELAZ</name>
<protein>
    <submittedName>
        <fullName evidence="1">Uncharacterized protein</fullName>
    </submittedName>
</protein>
<comment type="caution">
    <text evidence="1">The sequence shown here is derived from an EMBL/GenBank/DDBJ whole genome shotgun (WGS) entry which is preliminary data.</text>
</comment>
<reference evidence="1 2" key="1">
    <citation type="journal article" date="2023" name="Science">
        <title>Complex scaffold remodeling in plant triterpene biosynthesis.</title>
        <authorList>
            <person name="De La Pena R."/>
            <person name="Hodgson H."/>
            <person name="Liu J.C."/>
            <person name="Stephenson M.J."/>
            <person name="Martin A.C."/>
            <person name="Owen C."/>
            <person name="Harkess A."/>
            <person name="Leebens-Mack J."/>
            <person name="Jimenez L.E."/>
            <person name="Osbourn A."/>
            <person name="Sattely E.S."/>
        </authorList>
    </citation>
    <scope>NUCLEOTIDE SEQUENCE [LARGE SCALE GENOMIC DNA]</scope>
    <source>
        <strain evidence="2">cv. JPN11</strain>
        <tissue evidence="1">Leaf</tissue>
    </source>
</reference>
<sequence length="168" mass="18782">MQYPQVFGYLIPVLVGILGASVQGSSKPLFETNIQNMWTFFIASVLYCCALAADYSSRERRTNSSSKIWSVIAVVSGSLSSVSVISIFLPHSISCIILYAAWISGAIIILVYQYGGLVKNASCWLYHEILRKISSNIWNGLRANTVFSNIWDRFQGNNSFREQQQLPV</sequence>